<comment type="caution">
    <text evidence="2">The sequence shown here is derived from an EMBL/GenBank/DDBJ whole genome shotgun (WGS) entry which is preliminary data.</text>
</comment>
<dbReference type="EMBL" id="MU152590">
    <property type="protein sequence ID" value="KAF9440366.1"/>
    <property type="molecule type" value="Genomic_DNA"/>
</dbReference>
<gene>
    <name evidence="2" type="ORF">P691DRAFT_687912</name>
</gene>
<dbReference type="OrthoDB" id="3237291at2759"/>
<protein>
    <submittedName>
        <fullName evidence="2">Uncharacterized protein</fullName>
    </submittedName>
</protein>
<feature type="compositionally biased region" description="Polar residues" evidence="1">
    <location>
        <begin position="13"/>
        <end position="28"/>
    </location>
</feature>
<accession>A0A9P5WYU0</accession>
<proteinExistence type="predicted"/>
<sequence length="107" mass="11290">PTVNPKDHIAALQQRTGSNASTTQRSVSPTPPPTSHQGAAPTSTSTLRKRLCFEEKGGVPVPCSSFGLRAPPPIDSHPHCQNELYGNCLPQFVSGPGSQQHAHSPLC</sequence>
<feature type="compositionally biased region" description="Polar residues" evidence="1">
    <location>
        <begin position="35"/>
        <end position="46"/>
    </location>
</feature>
<dbReference type="AlphaFoldDB" id="A0A9P5WYU0"/>
<evidence type="ECO:0000313" key="3">
    <source>
        <dbReference type="Proteomes" id="UP000807342"/>
    </source>
</evidence>
<evidence type="ECO:0000256" key="1">
    <source>
        <dbReference type="SAM" id="MobiDB-lite"/>
    </source>
</evidence>
<organism evidence="2 3">
    <name type="scientific">Macrolepiota fuliginosa MF-IS2</name>
    <dbReference type="NCBI Taxonomy" id="1400762"/>
    <lineage>
        <taxon>Eukaryota</taxon>
        <taxon>Fungi</taxon>
        <taxon>Dikarya</taxon>
        <taxon>Basidiomycota</taxon>
        <taxon>Agaricomycotina</taxon>
        <taxon>Agaricomycetes</taxon>
        <taxon>Agaricomycetidae</taxon>
        <taxon>Agaricales</taxon>
        <taxon>Agaricineae</taxon>
        <taxon>Agaricaceae</taxon>
        <taxon>Macrolepiota</taxon>
    </lineage>
</organism>
<reference evidence="2" key="1">
    <citation type="submission" date="2020-11" db="EMBL/GenBank/DDBJ databases">
        <authorList>
            <consortium name="DOE Joint Genome Institute"/>
            <person name="Ahrendt S."/>
            <person name="Riley R."/>
            <person name="Andreopoulos W."/>
            <person name="Labutti K."/>
            <person name="Pangilinan J."/>
            <person name="Ruiz-Duenas F.J."/>
            <person name="Barrasa J.M."/>
            <person name="Sanchez-Garcia M."/>
            <person name="Camarero S."/>
            <person name="Miyauchi S."/>
            <person name="Serrano A."/>
            <person name="Linde D."/>
            <person name="Babiker R."/>
            <person name="Drula E."/>
            <person name="Ayuso-Fernandez I."/>
            <person name="Pacheco R."/>
            <person name="Padilla G."/>
            <person name="Ferreira P."/>
            <person name="Barriuso J."/>
            <person name="Kellner H."/>
            <person name="Castanera R."/>
            <person name="Alfaro M."/>
            <person name="Ramirez L."/>
            <person name="Pisabarro A.G."/>
            <person name="Kuo A."/>
            <person name="Tritt A."/>
            <person name="Lipzen A."/>
            <person name="He G."/>
            <person name="Yan M."/>
            <person name="Ng V."/>
            <person name="Cullen D."/>
            <person name="Martin F."/>
            <person name="Rosso M.-N."/>
            <person name="Henrissat B."/>
            <person name="Hibbett D."/>
            <person name="Martinez A.T."/>
            <person name="Grigoriev I.V."/>
        </authorList>
    </citation>
    <scope>NUCLEOTIDE SEQUENCE</scope>
    <source>
        <strain evidence="2">MF-IS2</strain>
    </source>
</reference>
<keyword evidence="3" id="KW-1185">Reference proteome</keyword>
<name>A0A9P5WYU0_9AGAR</name>
<dbReference type="Proteomes" id="UP000807342">
    <property type="component" value="Unassembled WGS sequence"/>
</dbReference>
<feature type="region of interest" description="Disordered" evidence="1">
    <location>
        <begin position="1"/>
        <end position="46"/>
    </location>
</feature>
<feature type="non-terminal residue" evidence="2">
    <location>
        <position position="1"/>
    </location>
</feature>
<evidence type="ECO:0000313" key="2">
    <source>
        <dbReference type="EMBL" id="KAF9440366.1"/>
    </source>
</evidence>